<dbReference type="GO" id="GO:0046872">
    <property type="term" value="F:metal ion binding"/>
    <property type="evidence" value="ECO:0007669"/>
    <property type="project" value="InterPro"/>
</dbReference>
<evidence type="ECO:0000313" key="2">
    <source>
        <dbReference type="Proteomes" id="UP000318138"/>
    </source>
</evidence>
<dbReference type="InterPro" id="IPR038390">
    <property type="entry name" value="Metal_Tscrpt_repr_sf"/>
</dbReference>
<dbReference type="Proteomes" id="UP000318138">
    <property type="component" value="Chromosome"/>
</dbReference>
<dbReference type="GO" id="GO:0045892">
    <property type="term" value="P:negative regulation of DNA-templated transcription"/>
    <property type="evidence" value="ECO:0007669"/>
    <property type="project" value="UniProtKB-ARBA"/>
</dbReference>
<dbReference type="PANTHER" id="PTHR33677">
    <property type="entry name" value="TRANSCRIPTIONAL REPRESSOR FRMR-RELATED"/>
    <property type="match status" value="1"/>
</dbReference>
<dbReference type="KEGG" id="psua:FLK61_32070"/>
<evidence type="ECO:0000313" key="1">
    <source>
        <dbReference type="EMBL" id="QKS71341.1"/>
    </source>
</evidence>
<dbReference type="RefSeq" id="WP_176009376.1">
    <property type="nucleotide sequence ID" value="NZ_CP041372.2"/>
</dbReference>
<dbReference type="AlphaFoldDB" id="A0A859FEI7"/>
<name>A0A859FEI7_9BACI</name>
<dbReference type="PANTHER" id="PTHR33677:SF3">
    <property type="entry name" value="COPPER-SENSING TRANSCRIPTIONAL REPRESSOR RICR"/>
    <property type="match status" value="1"/>
</dbReference>
<dbReference type="EMBL" id="CP041372">
    <property type="protein sequence ID" value="QKS71341.1"/>
    <property type="molecule type" value="Genomic_DNA"/>
</dbReference>
<dbReference type="InterPro" id="IPR003735">
    <property type="entry name" value="Metal_Tscrpt_repr"/>
</dbReference>
<dbReference type="CDD" id="cd10148">
    <property type="entry name" value="CsoR-like_DUF156"/>
    <property type="match status" value="1"/>
</dbReference>
<reference evidence="2" key="1">
    <citation type="submission" date="2019-07" db="EMBL/GenBank/DDBJ databases">
        <title>Bacillus alkalisoli sp. nov. isolated from saline soil.</title>
        <authorList>
            <person name="Sun J.-Q."/>
            <person name="Xu L."/>
        </authorList>
    </citation>
    <scope>NUCLEOTIDE SEQUENCE [LARGE SCALE GENOMIC DNA]</scope>
    <source>
        <strain evidence="2">M4U3P1</strain>
    </source>
</reference>
<keyword evidence="2" id="KW-1185">Reference proteome</keyword>
<gene>
    <name evidence="1" type="ORF">FLK61_32070</name>
</gene>
<dbReference type="Pfam" id="PF02583">
    <property type="entry name" value="Trns_repr_metal"/>
    <property type="match status" value="1"/>
</dbReference>
<proteinExistence type="predicted"/>
<dbReference type="Gene3D" id="1.20.58.1000">
    <property type="entry name" value="Metal-sensitive repressor, helix protomer"/>
    <property type="match status" value="1"/>
</dbReference>
<organism evidence="1 2">
    <name type="scientific">Paenalkalicoccus suaedae</name>
    <dbReference type="NCBI Taxonomy" id="2592382"/>
    <lineage>
        <taxon>Bacteria</taxon>
        <taxon>Bacillati</taxon>
        <taxon>Bacillota</taxon>
        <taxon>Bacilli</taxon>
        <taxon>Bacillales</taxon>
        <taxon>Bacillaceae</taxon>
        <taxon>Paenalkalicoccus</taxon>
    </lineage>
</organism>
<sequence length="98" mass="11328">MKDTEHKVHPRSEEEKAALLRRLKRVEGQIRGIQQMVIDDRYCMDVLVQLRAAEAGLKKVGLEVVEEHTKGCMMHAMEKGNDEKVVEELMTIIHQYAK</sequence>
<protein>
    <submittedName>
        <fullName evidence="1">Metal-sensitive transcriptional regulator</fullName>
    </submittedName>
</protein>
<dbReference type="GO" id="GO:0003677">
    <property type="term" value="F:DNA binding"/>
    <property type="evidence" value="ECO:0007669"/>
    <property type="project" value="InterPro"/>
</dbReference>
<accession>A0A859FEI7</accession>